<comment type="caution">
    <text evidence="3">The sequence shown here is derived from an EMBL/GenBank/DDBJ whole genome shotgun (WGS) entry which is preliminary data.</text>
</comment>
<evidence type="ECO:0000259" key="2">
    <source>
        <dbReference type="PROSITE" id="PS51832"/>
    </source>
</evidence>
<dbReference type="Gene3D" id="1.10.3210.10">
    <property type="entry name" value="Hypothetical protein af1432"/>
    <property type="match status" value="2"/>
</dbReference>
<dbReference type="CDD" id="cd00077">
    <property type="entry name" value="HDc"/>
    <property type="match status" value="1"/>
</dbReference>
<sequence>MDLGFDQPMEHVLRQTVIAMRLAERLGADDLRSTLYYTSLLVDVGCHADAHEQAKWFGDDIALRAGKYRHDLRGLRGLASGVAMLGSSQPPLHRVRVGLAFATVGHRELDRMIEGHARLARSLAERLGLDPDTCDAVSASYERWDGRGWPGRLRGEQIPLASRLAQLAEHVEVAHRLGGTRAALALARSRAGTQFDPSLVASLAAHAEVIFAGVDRARSWDRVIESEPELRRRLVGPEVDLALGAVADFVDLKSPYTLGHSRQVAELAGATGRVLGLPDQEVVTLRRAGLVHDFGRLGVSNGIWDKPGPVGTGEWERIRLYPYFTERMLVQSATLAPLAALAVQHRERLDGSGYPRGTGAVSLTVASRVLAVADSYRTFREPRPHRPALGPEAATTRLRAEARAGRLDADVVEALLSAAGQTTVRRHSAPAGLSPREVQVLQLIARGLSSREIAGRLTISPKTVRNHTEHIYAKTGIVNRVTASLYATEHGLTSADLDEEPA</sequence>
<dbReference type="PROSITE" id="PS00622">
    <property type="entry name" value="HTH_LUXR_1"/>
    <property type="match status" value="1"/>
</dbReference>
<dbReference type="InterPro" id="IPR037522">
    <property type="entry name" value="HD_GYP_dom"/>
</dbReference>
<dbReference type="InterPro" id="IPR000792">
    <property type="entry name" value="Tscrpt_reg_LuxR_C"/>
</dbReference>
<dbReference type="SMART" id="SM00471">
    <property type="entry name" value="HDc"/>
    <property type="match status" value="1"/>
</dbReference>
<dbReference type="SUPFAM" id="SSF109604">
    <property type="entry name" value="HD-domain/PDEase-like"/>
    <property type="match status" value="2"/>
</dbReference>
<dbReference type="PROSITE" id="PS50043">
    <property type="entry name" value="HTH_LUXR_2"/>
    <property type="match status" value="1"/>
</dbReference>
<dbReference type="Gene3D" id="1.10.10.10">
    <property type="entry name" value="Winged helix-like DNA-binding domain superfamily/Winged helix DNA-binding domain"/>
    <property type="match status" value="1"/>
</dbReference>
<dbReference type="EMBL" id="BAABAB010000049">
    <property type="protein sequence ID" value="GAA3638157.1"/>
    <property type="molecule type" value="Genomic_DNA"/>
</dbReference>
<dbReference type="PANTHER" id="PTHR45228">
    <property type="entry name" value="CYCLIC DI-GMP PHOSPHODIESTERASE TM_0186-RELATED"/>
    <property type="match status" value="1"/>
</dbReference>
<dbReference type="Pfam" id="PF13487">
    <property type="entry name" value="HD_5"/>
    <property type="match status" value="2"/>
</dbReference>
<dbReference type="PROSITE" id="PS51832">
    <property type="entry name" value="HD_GYP"/>
    <property type="match status" value="1"/>
</dbReference>
<dbReference type="SUPFAM" id="SSF46894">
    <property type="entry name" value="C-terminal effector domain of the bipartite response regulators"/>
    <property type="match status" value="1"/>
</dbReference>
<dbReference type="PANTHER" id="PTHR45228:SF4">
    <property type="entry name" value="LIPOPROTEIN"/>
    <property type="match status" value="1"/>
</dbReference>
<accession>A0ABP7AQ96</accession>
<proteinExistence type="predicted"/>
<dbReference type="PRINTS" id="PR00038">
    <property type="entry name" value="HTHLUXR"/>
</dbReference>
<dbReference type="InterPro" id="IPR052020">
    <property type="entry name" value="Cyclic_di-GMP/3'3'-cGAMP_PDE"/>
</dbReference>
<evidence type="ECO:0000259" key="1">
    <source>
        <dbReference type="PROSITE" id="PS50043"/>
    </source>
</evidence>
<dbReference type="InterPro" id="IPR003607">
    <property type="entry name" value="HD/PDEase_dom"/>
</dbReference>
<protein>
    <submittedName>
        <fullName evidence="3">HD domain-containing protein</fullName>
    </submittedName>
</protein>
<organism evidence="3 4">
    <name type="scientific">Microlunatus ginsengisoli</name>
    <dbReference type="NCBI Taxonomy" id="363863"/>
    <lineage>
        <taxon>Bacteria</taxon>
        <taxon>Bacillati</taxon>
        <taxon>Actinomycetota</taxon>
        <taxon>Actinomycetes</taxon>
        <taxon>Propionibacteriales</taxon>
        <taxon>Propionibacteriaceae</taxon>
        <taxon>Microlunatus</taxon>
    </lineage>
</organism>
<reference evidence="4" key="1">
    <citation type="journal article" date="2019" name="Int. J. Syst. Evol. Microbiol.">
        <title>The Global Catalogue of Microorganisms (GCM) 10K type strain sequencing project: providing services to taxonomists for standard genome sequencing and annotation.</title>
        <authorList>
            <consortium name="The Broad Institute Genomics Platform"/>
            <consortium name="The Broad Institute Genome Sequencing Center for Infectious Disease"/>
            <person name="Wu L."/>
            <person name="Ma J."/>
        </authorList>
    </citation>
    <scope>NUCLEOTIDE SEQUENCE [LARGE SCALE GENOMIC DNA]</scope>
    <source>
        <strain evidence="4">JCM 16929</strain>
    </source>
</reference>
<dbReference type="InterPro" id="IPR016032">
    <property type="entry name" value="Sig_transdc_resp-reg_C-effctor"/>
</dbReference>
<evidence type="ECO:0000313" key="4">
    <source>
        <dbReference type="Proteomes" id="UP001501490"/>
    </source>
</evidence>
<dbReference type="RefSeq" id="WP_344808953.1">
    <property type="nucleotide sequence ID" value="NZ_BAABAB010000049.1"/>
</dbReference>
<dbReference type="CDD" id="cd06170">
    <property type="entry name" value="LuxR_C_like"/>
    <property type="match status" value="1"/>
</dbReference>
<dbReference type="SMART" id="SM00421">
    <property type="entry name" value="HTH_LUXR"/>
    <property type="match status" value="1"/>
</dbReference>
<dbReference type="Proteomes" id="UP001501490">
    <property type="component" value="Unassembled WGS sequence"/>
</dbReference>
<evidence type="ECO:0000313" key="3">
    <source>
        <dbReference type="EMBL" id="GAA3638157.1"/>
    </source>
</evidence>
<keyword evidence="4" id="KW-1185">Reference proteome</keyword>
<feature type="domain" description="HD-GYP" evidence="2">
    <location>
        <begin position="235"/>
        <end position="431"/>
    </location>
</feature>
<dbReference type="Pfam" id="PF00196">
    <property type="entry name" value="GerE"/>
    <property type="match status" value="1"/>
</dbReference>
<feature type="domain" description="HTH luxR-type" evidence="1">
    <location>
        <begin position="426"/>
        <end position="491"/>
    </location>
</feature>
<dbReference type="InterPro" id="IPR036388">
    <property type="entry name" value="WH-like_DNA-bd_sf"/>
</dbReference>
<gene>
    <name evidence="3" type="ORF">GCM10022236_45700</name>
</gene>
<name>A0ABP7AQ96_9ACTN</name>